<dbReference type="InterPro" id="IPR006860">
    <property type="entry name" value="FecR"/>
</dbReference>
<name>A0A368UNC7_9BACT</name>
<dbReference type="Pfam" id="PF16344">
    <property type="entry name" value="FecR_C"/>
    <property type="match status" value="1"/>
</dbReference>
<keyword evidence="5" id="KW-1185">Reference proteome</keyword>
<feature type="domain" description="FecR protein" evidence="2">
    <location>
        <begin position="85"/>
        <end position="174"/>
    </location>
</feature>
<dbReference type="PANTHER" id="PTHR30273">
    <property type="entry name" value="PERIPLASMIC SIGNAL SENSOR AND SIGMA FACTOR ACTIVATOR FECR-RELATED"/>
    <property type="match status" value="1"/>
</dbReference>
<protein>
    <submittedName>
        <fullName evidence="4">FecR family protein</fullName>
    </submittedName>
</protein>
<keyword evidence="1" id="KW-0812">Transmembrane</keyword>
<keyword evidence="1" id="KW-1133">Transmembrane helix</keyword>
<accession>A0A368UNC7</accession>
<reference evidence="4 5" key="1">
    <citation type="submission" date="2018-07" db="EMBL/GenBank/DDBJ databases">
        <title>Freshwater and sediment microbial communities from various areas in North America, analyzing microbe dynamics in response to fracking.</title>
        <authorList>
            <person name="Lamendella R."/>
        </authorList>
    </citation>
    <scope>NUCLEOTIDE SEQUENCE [LARGE SCALE GENOMIC DNA]</scope>
    <source>
        <strain evidence="4 5">160A</strain>
    </source>
</reference>
<sequence>MQKHNLHKSSEKSDRFNDLPGLDLSYERSADKVWSKLSQVIQSDRTITPEPVSSPFLQQIWWVAAVILVLLGSGMFMKLYTTDVVATYGEHITAKLPDGSSVELNAGSRVSYQPYWWFMNREVEMTGEVFFDVREGRKFSVKSSYGTTSVLGTTFNIYARNDDYQVTCYSGKVRVEASKSGHLLEITQLEQATLTNEGGLRLSVLKNREEVVSWRNEMFMFTATPIEKVFGEIERQYAVEIKLDDLPDYLYSGNFSRKESIDRVLKMVCRPYGLIYQKTDNGYRITE</sequence>
<dbReference type="GO" id="GO:0016989">
    <property type="term" value="F:sigma factor antagonist activity"/>
    <property type="evidence" value="ECO:0007669"/>
    <property type="project" value="TreeGrafter"/>
</dbReference>
<evidence type="ECO:0000313" key="4">
    <source>
        <dbReference type="EMBL" id="RCW28914.1"/>
    </source>
</evidence>
<evidence type="ECO:0000256" key="1">
    <source>
        <dbReference type="SAM" id="Phobius"/>
    </source>
</evidence>
<dbReference type="InterPro" id="IPR012373">
    <property type="entry name" value="Ferrdict_sens_TM"/>
</dbReference>
<organism evidence="4 5">
    <name type="scientific">Marinilabilia salmonicolor</name>
    <dbReference type="NCBI Taxonomy" id="989"/>
    <lineage>
        <taxon>Bacteria</taxon>
        <taxon>Pseudomonadati</taxon>
        <taxon>Bacteroidota</taxon>
        <taxon>Bacteroidia</taxon>
        <taxon>Marinilabiliales</taxon>
        <taxon>Marinilabiliaceae</taxon>
        <taxon>Marinilabilia</taxon>
    </lineage>
</organism>
<dbReference type="Proteomes" id="UP000252733">
    <property type="component" value="Unassembled WGS sequence"/>
</dbReference>
<dbReference type="PANTHER" id="PTHR30273:SF2">
    <property type="entry name" value="PROTEIN FECR"/>
    <property type="match status" value="1"/>
</dbReference>
<dbReference type="EMBL" id="QPIZ01000034">
    <property type="protein sequence ID" value="RCW28914.1"/>
    <property type="molecule type" value="Genomic_DNA"/>
</dbReference>
<feature type="transmembrane region" description="Helical" evidence="1">
    <location>
        <begin position="60"/>
        <end position="80"/>
    </location>
</feature>
<evidence type="ECO:0000259" key="2">
    <source>
        <dbReference type="Pfam" id="PF04773"/>
    </source>
</evidence>
<feature type="domain" description="Protein FecR C-terminal" evidence="3">
    <location>
        <begin position="219"/>
        <end position="281"/>
    </location>
</feature>
<gene>
    <name evidence="4" type="ORF">DFO77_13428</name>
</gene>
<dbReference type="RefSeq" id="WP_114438025.1">
    <property type="nucleotide sequence ID" value="NZ_QPIZ01000034.1"/>
</dbReference>
<keyword evidence="1" id="KW-0472">Membrane</keyword>
<dbReference type="Gene3D" id="2.60.120.1440">
    <property type="match status" value="1"/>
</dbReference>
<comment type="caution">
    <text evidence="4">The sequence shown here is derived from an EMBL/GenBank/DDBJ whole genome shotgun (WGS) entry which is preliminary data.</text>
</comment>
<dbReference type="AlphaFoldDB" id="A0A368UNC7"/>
<dbReference type="InterPro" id="IPR032508">
    <property type="entry name" value="FecR_C"/>
</dbReference>
<evidence type="ECO:0000259" key="3">
    <source>
        <dbReference type="Pfam" id="PF16344"/>
    </source>
</evidence>
<dbReference type="Gene3D" id="3.55.50.30">
    <property type="match status" value="1"/>
</dbReference>
<proteinExistence type="predicted"/>
<evidence type="ECO:0000313" key="5">
    <source>
        <dbReference type="Proteomes" id="UP000252733"/>
    </source>
</evidence>
<dbReference type="Pfam" id="PF04773">
    <property type="entry name" value="FecR"/>
    <property type="match status" value="1"/>
</dbReference>